<dbReference type="SFLD" id="SFLDS00029">
    <property type="entry name" value="Radical_SAM"/>
    <property type="match status" value="1"/>
</dbReference>
<dbReference type="SFLD" id="SFLDG01386">
    <property type="entry name" value="main_SPASM_domain-containing"/>
    <property type="match status" value="1"/>
</dbReference>
<evidence type="ECO:0000256" key="3">
    <source>
        <dbReference type="ARBA" id="ARBA00022723"/>
    </source>
</evidence>
<evidence type="ECO:0000256" key="5">
    <source>
        <dbReference type="ARBA" id="ARBA00023014"/>
    </source>
</evidence>
<dbReference type="SUPFAM" id="SSF102114">
    <property type="entry name" value="Radical SAM enzymes"/>
    <property type="match status" value="1"/>
</dbReference>
<dbReference type="Proteomes" id="UP001203284">
    <property type="component" value="Unassembled WGS sequence"/>
</dbReference>
<dbReference type="Gene3D" id="3.20.20.70">
    <property type="entry name" value="Aldolase class I"/>
    <property type="match status" value="1"/>
</dbReference>
<feature type="domain" description="Radical SAM core" evidence="7">
    <location>
        <begin position="87"/>
        <end position="204"/>
    </location>
</feature>
<evidence type="ECO:0000313" key="9">
    <source>
        <dbReference type="Proteomes" id="UP001203284"/>
    </source>
</evidence>
<keyword evidence="4" id="KW-0408">Iron</keyword>
<dbReference type="SFLD" id="SFLDG01384">
    <property type="entry name" value="thioether_bond_formation_requi"/>
    <property type="match status" value="1"/>
</dbReference>
<name>A0ABT0DBQ9_9HYPH</name>
<keyword evidence="2" id="KW-0949">S-adenosyl-L-methionine</keyword>
<sequence length="469" mass="53737">MNIWPLRFRDLGCGSLLFADDAGGFFKGTEDFLHRYAFDALTDEDQAFLHEGGHTFQRELDLSYLGFAYRWCARQAPRRQLGYVILVPTLRCNLTCSYCQVSRAPEGARGFDWTEDTLDAVLAFIGGLAAPEIKIEFQGGEPLLRLDLLERVRDFCRQRFGKAEFVVCTNLQAVSAEAWDYLAAPDTFISTSLDGDAVTHQRQRTRSTELTNAFFGNLDRAIEQFGSSKVSALPTIDIERPPAVDEIISSFVDRGLRSIYLRPINHQGFARRGRDPDVGLDRWNAWHAAFIEHLIERNFRTGTILEEYYFSQCLKRVLRAGADEHVDLRNPNFFASDYLVIDHDGVLYPTDEARMQSRIGRIDLSVGHVHHGIDTEKVATLNAASCNNFDPDCIHCPYQPFCGSDLVDDISRYGRIDLPKQATWFCRRHTSLFDKVFELLYRRDEATRFSLSRWADLESWPEHLVREHQ</sequence>
<evidence type="ECO:0000256" key="4">
    <source>
        <dbReference type="ARBA" id="ARBA00023004"/>
    </source>
</evidence>
<dbReference type="InterPro" id="IPR007197">
    <property type="entry name" value="rSAM"/>
</dbReference>
<comment type="cofactor">
    <cofactor evidence="1">
        <name>[4Fe-4S] cluster</name>
        <dbReference type="ChEBI" id="CHEBI:49883"/>
    </cofactor>
</comment>
<dbReference type="PANTHER" id="PTHR43273">
    <property type="entry name" value="ANAEROBIC SULFATASE-MATURATING ENZYME HOMOLOG ASLB-RELATED"/>
    <property type="match status" value="1"/>
</dbReference>
<evidence type="ECO:0000256" key="6">
    <source>
        <dbReference type="ARBA" id="ARBA00023601"/>
    </source>
</evidence>
<dbReference type="EMBL" id="JALKCH010000006">
    <property type="protein sequence ID" value="MCK0197400.1"/>
    <property type="molecule type" value="Genomic_DNA"/>
</dbReference>
<proteinExistence type="inferred from homology"/>
<comment type="similarity">
    <text evidence="6">Belongs to the radical SAM superfamily. Anaerobic sulfatase-maturating enzyme family.</text>
</comment>
<protein>
    <submittedName>
        <fullName evidence="8">His-Xaa-Ser system radical SAM maturase HxsB</fullName>
    </submittedName>
</protein>
<dbReference type="InterPro" id="IPR013785">
    <property type="entry name" value="Aldolase_TIM"/>
</dbReference>
<evidence type="ECO:0000256" key="2">
    <source>
        <dbReference type="ARBA" id="ARBA00022691"/>
    </source>
</evidence>
<dbReference type="InterPro" id="IPR024023">
    <property type="entry name" value="rSAM_paired_HxsB"/>
</dbReference>
<reference evidence="8 9" key="1">
    <citation type="submission" date="2022-04" db="EMBL/GenBank/DDBJ databases">
        <authorList>
            <person name="Grouzdev D.S."/>
            <person name="Pantiukh K.S."/>
            <person name="Krutkina M.S."/>
        </authorList>
    </citation>
    <scope>NUCLEOTIDE SEQUENCE [LARGE SCALE GENOMIC DNA]</scope>
    <source>
        <strain evidence="8 9">6x-1</strain>
    </source>
</reference>
<keyword evidence="5" id="KW-0411">Iron-sulfur</keyword>
<dbReference type="SFLD" id="SFLDG01067">
    <property type="entry name" value="SPASM/twitch_domain_containing"/>
    <property type="match status" value="1"/>
</dbReference>
<keyword evidence="3" id="KW-0479">Metal-binding</keyword>
<dbReference type="InterPro" id="IPR058240">
    <property type="entry name" value="rSAM_sf"/>
</dbReference>
<dbReference type="Pfam" id="PF04055">
    <property type="entry name" value="Radical_SAM"/>
    <property type="match status" value="1"/>
</dbReference>
<organism evidence="8 9">
    <name type="scientific">Ancylobacter crimeensis</name>
    <dbReference type="NCBI Taxonomy" id="2579147"/>
    <lineage>
        <taxon>Bacteria</taxon>
        <taxon>Pseudomonadati</taxon>
        <taxon>Pseudomonadota</taxon>
        <taxon>Alphaproteobacteria</taxon>
        <taxon>Hyphomicrobiales</taxon>
        <taxon>Xanthobacteraceae</taxon>
        <taxon>Ancylobacter</taxon>
    </lineage>
</organism>
<evidence type="ECO:0000313" key="8">
    <source>
        <dbReference type="EMBL" id="MCK0197400.1"/>
    </source>
</evidence>
<dbReference type="PANTHER" id="PTHR43273:SF3">
    <property type="entry name" value="ANAEROBIC SULFATASE-MATURATING ENZYME HOMOLOG ASLB-RELATED"/>
    <property type="match status" value="1"/>
</dbReference>
<evidence type="ECO:0000256" key="1">
    <source>
        <dbReference type="ARBA" id="ARBA00001966"/>
    </source>
</evidence>
<keyword evidence="9" id="KW-1185">Reference proteome</keyword>
<dbReference type="InterPro" id="IPR023867">
    <property type="entry name" value="Sulphatase_maturase_rSAM"/>
</dbReference>
<dbReference type="CDD" id="cd01335">
    <property type="entry name" value="Radical_SAM"/>
    <property type="match status" value="1"/>
</dbReference>
<dbReference type="NCBIfam" id="TIGR03978">
    <property type="entry name" value="rSAM_paired_1"/>
    <property type="match status" value="1"/>
</dbReference>
<comment type="caution">
    <text evidence="8">The sequence shown here is derived from an EMBL/GenBank/DDBJ whole genome shotgun (WGS) entry which is preliminary data.</text>
</comment>
<dbReference type="RefSeq" id="WP_247029124.1">
    <property type="nucleotide sequence ID" value="NZ_JALKCH010000006.1"/>
</dbReference>
<gene>
    <name evidence="8" type="primary">hxsB</name>
    <name evidence="8" type="ORF">MWN34_10795</name>
</gene>
<evidence type="ECO:0000259" key="7">
    <source>
        <dbReference type="Pfam" id="PF04055"/>
    </source>
</evidence>
<accession>A0ABT0DBQ9</accession>